<gene>
    <name evidence="2" type="ORF">ACFSR1_12695</name>
</gene>
<feature type="chain" id="PRO_5045733521" description="Gliding motility-associated C-terminal domain-containing protein" evidence="1">
    <location>
        <begin position="24"/>
        <end position="682"/>
    </location>
</feature>
<evidence type="ECO:0000313" key="3">
    <source>
        <dbReference type="Proteomes" id="UP001597319"/>
    </source>
</evidence>
<protein>
    <recommendedName>
        <fullName evidence="4">Gliding motility-associated C-terminal domain-containing protein</fullName>
    </recommendedName>
</protein>
<dbReference type="RefSeq" id="WP_378293032.1">
    <property type="nucleotide sequence ID" value="NZ_JBHULE010000019.1"/>
</dbReference>
<sequence>MKRRLNLAIVTIVLAFGFQVAQAQRNIKPPVLISAPQACGTPANNFEFTAELSPGQALPERNEFILELSDPSGSFANQSDITELARILGPNEAAGGTTNILFSGVQVPANANSDDYRVRVRASEADIIGDVSDPIPFHFFDDNLEIILNGRDDLIFCSVASFAREIAVEVRDENDNFLDVNDFNWEWLKDGAIIPGETSPRLLVTEEGRYIARVPLGLCNNFFNPSNRSNAVDAVLENVDNFFIETTATDFSFCPEEFKELRASEIDFSYNYQWIKDGEELVGEISPTIILPDNNFGGEYTLQIVLSEDCTLITDPVIVTNEGSNITVPLPESLILLPSQSLTLVVETDVPAGSIFRWIANTNVQRQGVTASDGETLTFEVPTSNIGNYRVEIEANDPCNSMLFSETDIFAAERFAITIGPNEVVDCEQDPITIALIEMVGITSSGEQVPLTTEQFNFFNFEWFQDGVSTGETSLSLDISRSDSGGTFDLRAIFSPGGLPDTVSNELSIDFLSNNIVLDITPPVLEAGESVVLTGPFSANFTYEWFVILNGEEVLIEGETTNTLTVTEEGDYFARISSSLCTTDTLIASVRGPGAQSEVIPNVITQGRGSSSDVWVLPNSFSDSGVEVSIYSSNGKLDFQKSGGYNADWPSNSASGADELIYYYIITRNSEVVRKGTITVMR</sequence>
<evidence type="ECO:0000256" key="1">
    <source>
        <dbReference type="SAM" id="SignalP"/>
    </source>
</evidence>
<feature type="signal peptide" evidence="1">
    <location>
        <begin position="1"/>
        <end position="23"/>
    </location>
</feature>
<dbReference type="EMBL" id="JBHULE010000019">
    <property type="protein sequence ID" value="MFD2563529.1"/>
    <property type="molecule type" value="Genomic_DNA"/>
</dbReference>
<evidence type="ECO:0008006" key="4">
    <source>
        <dbReference type="Google" id="ProtNLM"/>
    </source>
</evidence>
<keyword evidence="3" id="KW-1185">Reference proteome</keyword>
<keyword evidence="1" id="KW-0732">Signal</keyword>
<proteinExistence type="predicted"/>
<reference evidence="3" key="1">
    <citation type="journal article" date="2019" name="Int. J. Syst. Evol. Microbiol.">
        <title>The Global Catalogue of Microorganisms (GCM) 10K type strain sequencing project: providing services to taxonomists for standard genome sequencing and annotation.</title>
        <authorList>
            <consortium name="The Broad Institute Genomics Platform"/>
            <consortium name="The Broad Institute Genome Sequencing Center for Infectious Disease"/>
            <person name="Wu L."/>
            <person name="Ma J."/>
        </authorList>
    </citation>
    <scope>NUCLEOTIDE SEQUENCE [LARGE SCALE GENOMIC DNA]</scope>
    <source>
        <strain evidence="3">KCTC 52274</strain>
    </source>
</reference>
<comment type="caution">
    <text evidence="2">The sequence shown here is derived from an EMBL/GenBank/DDBJ whole genome shotgun (WGS) entry which is preliminary data.</text>
</comment>
<organism evidence="2 3">
    <name type="scientific">Aquimarina rubra</name>
    <dbReference type="NCBI Taxonomy" id="1920033"/>
    <lineage>
        <taxon>Bacteria</taxon>
        <taxon>Pseudomonadati</taxon>
        <taxon>Bacteroidota</taxon>
        <taxon>Flavobacteriia</taxon>
        <taxon>Flavobacteriales</taxon>
        <taxon>Flavobacteriaceae</taxon>
        <taxon>Aquimarina</taxon>
    </lineage>
</organism>
<evidence type="ECO:0000313" key="2">
    <source>
        <dbReference type="EMBL" id="MFD2563529.1"/>
    </source>
</evidence>
<name>A0ABW5LG51_9FLAO</name>
<dbReference type="Proteomes" id="UP001597319">
    <property type="component" value="Unassembled WGS sequence"/>
</dbReference>
<accession>A0ABW5LG51</accession>